<proteinExistence type="predicted"/>
<dbReference type="Pfam" id="PF23551">
    <property type="entry name" value="Zn_ribbon_20"/>
    <property type="match status" value="1"/>
</dbReference>
<sequence>MECNKVEAAKAKGIAEKKLVEGDILGSKKFALIAQNLFPELEGLAHFIRALNVFISSGKKINGEVDWYGVLGVDPSADYETLRNHYLELALILHANRNKPVGADKAFEILSEAWGLLSDKAKRAEYDLRRNLNIYQTGSGFRTFTQNYNSSARDQKSAGNPSKPSTFWTICNRCMTQYQYLRDYLNQNLRCPNCKHPFYAVEMPTSPTDGQNLKTGREKSQTDVVREKAARRESSASKKKGARLASNAGSSSGNGYVSLKVSRVQVNVTGREIPNQLGTGLVSGDQVGNSGLQRIRDSGTSESEIHDLLAAKCRMEIRNKLSQWTTDSTLHLKVSNKEGVMIEREKPKADENGEPKASLTGRKKDGKTNPAFSETNSVQPRKSSLYNSKVDSSEKALEIQSMSVPDPEFYNFDKDRIEKCFSGNQVWAVYDDDDGMPRYYAFIRRVISKWPFEIELSWLNAKSNAELGPLNWVGSGFIKTSGDFRLGKYKIFNCLNSFSHVVKWNKGKRGSFQIFPKKGDAWALYSNWSPEWNGFTLNEVIHKYEMVEVLEDYNEERGVIVAPLFKVAGFKSVFCQNLETEEKKTIPREEMFRFSHQVPSYVFPGQEANRELDPAAMPLELLRVITEGEEREMVEKAKEAKKDLHLGESSEAPLNKKLLKT</sequence>
<feature type="region of interest" description="Disordered" evidence="1">
    <location>
        <begin position="342"/>
        <end position="389"/>
    </location>
</feature>
<feature type="domain" description="J" evidence="2">
    <location>
        <begin position="66"/>
        <end position="130"/>
    </location>
</feature>
<dbReference type="Pfam" id="PF00226">
    <property type="entry name" value="DnaJ"/>
    <property type="match status" value="1"/>
</dbReference>
<dbReference type="OrthoDB" id="66964at2759"/>
<evidence type="ECO:0000259" key="2">
    <source>
        <dbReference type="PROSITE" id="PS50076"/>
    </source>
</evidence>
<reference evidence="3 4" key="1">
    <citation type="submission" date="2019-07" db="EMBL/GenBank/DDBJ databases">
        <title>De Novo Assembly of kiwifruit Actinidia rufa.</title>
        <authorList>
            <person name="Sugita-Konishi S."/>
            <person name="Sato K."/>
            <person name="Mori E."/>
            <person name="Abe Y."/>
            <person name="Kisaki G."/>
            <person name="Hamano K."/>
            <person name="Suezawa K."/>
            <person name="Otani M."/>
            <person name="Fukuda T."/>
            <person name="Manabe T."/>
            <person name="Gomi K."/>
            <person name="Tabuchi M."/>
            <person name="Akimitsu K."/>
            <person name="Kataoka I."/>
        </authorList>
    </citation>
    <scope>NUCLEOTIDE SEQUENCE [LARGE SCALE GENOMIC DNA]</scope>
    <source>
        <strain evidence="4">cv. Fuchu</strain>
    </source>
</reference>
<dbReference type="Proteomes" id="UP000585474">
    <property type="component" value="Unassembled WGS sequence"/>
</dbReference>
<dbReference type="Pfam" id="PF11926">
    <property type="entry name" value="DUF3444"/>
    <property type="match status" value="1"/>
</dbReference>
<gene>
    <name evidence="3" type="ORF">Acr_19g0009390</name>
</gene>
<evidence type="ECO:0000313" key="3">
    <source>
        <dbReference type="EMBL" id="GFZ08002.1"/>
    </source>
</evidence>
<accession>A0A7J0GB84</accession>
<protein>
    <submittedName>
        <fullName evidence="3">Chaperone DnaJ-domain superfamily protein</fullName>
    </submittedName>
</protein>
<dbReference type="EMBL" id="BJWL01000019">
    <property type="protein sequence ID" value="GFZ08002.1"/>
    <property type="molecule type" value="Genomic_DNA"/>
</dbReference>
<feature type="compositionally biased region" description="Basic and acidic residues" evidence="1">
    <location>
        <begin position="342"/>
        <end position="354"/>
    </location>
</feature>
<dbReference type="SUPFAM" id="SSF46565">
    <property type="entry name" value="Chaperone J-domain"/>
    <property type="match status" value="1"/>
</dbReference>
<feature type="compositionally biased region" description="Basic and acidic residues" evidence="1">
    <location>
        <begin position="633"/>
        <end position="648"/>
    </location>
</feature>
<dbReference type="PANTHER" id="PTHR44137:SF61">
    <property type="entry name" value="J DOMAIN-CONTAINING PROTEIN"/>
    <property type="match status" value="1"/>
</dbReference>
<organism evidence="3 4">
    <name type="scientific">Actinidia rufa</name>
    <dbReference type="NCBI Taxonomy" id="165716"/>
    <lineage>
        <taxon>Eukaryota</taxon>
        <taxon>Viridiplantae</taxon>
        <taxon>Streptophyta</taxon>
        <taxon>Embryophyta</taxon>
        <taxon>Tracheophyta</taxon>
        <taxon>Spermatophyta</taxon>
        <taxon>Magnoliopsida</taxon>
        <taxon>eudicotyledons</taxon>
        <taxon>Gunneridae</taxon>
        <taxon>Pentapetalae</taxon>
        <taxon>asterids</taxon>
        <taxon>Ericales</taxon>
        <taxon>Actinidiaceae</taxon>
        <taxon>Actinidia</taxon>
    </lineage>
</organism>
<feature type="compositionally biased region" description="Polar residues" evidence="1">
    <location>
        <begin position="205"/>
        <end position="214"/>
    </location>
</feature>
<feature type="compositionally biased region" description="Polar residues" evidence="1">
    <location>
        <begin position="370"/>
        <end position="389"/>
    </location>
</feature>
<feature type="compositionally biased region" description="Basic and acidic residues" evidence="1">
    <location>
        <begin position="215"/>
        <end position="236"/>
    </location>
</feature>
<dbReference type="AlphaFoldDB" id="A0A7J0GB84"/>
<evidence type="ECO:0000313" key="4">
    <source>
        <dbReference type="Proteomes" id="UP000585474"/>
    </source>
</evidence>
<name>A0A7J0GB84_9ERIC</name>
<comment type="caution">
    <text evidence="3">The sequence shown here is derived from an EMBL/GenBank/DDBJ whole genome shotgun (WGS) entry which is preliminary data.</text>
</comment>
<dbReference type="InterPro" id="IPR036869">
    <property type="entry name" value="J_dom_sf"/>
</dbReference>
<dbReference type="InterPro" id="IPR024593">
    <property type="entry name" value="DUF3444"/>
</dbReference>
<feature type="region of interest" description="Disordered" evidence="1">
    <location>
        <begin position="633"/>
        <end position="661"/>
    </location>
</feature>
<dbReference type="InterPro" id="IPR001623">
    <property type="entry name" value="DnaJ_domain"/>
</dbReference>
<dbReference type="CDD" id="cd06257">
    <property type="entry name" value="DnaJ"/>
    <property type="match status" value="1"/>
</dbReference>
<keyword evidence="4" id="KW-1185">Reference proteome</keyword>
<dbReference type="Gene3D" id="1.10.287.110">
    <property type="entry name" value="DnaJ domain"/>
    <property type="match status" value="1"/>
</dbReference>
<dbReference type="InterPro" id="IPR056988">
    <property type="entry name" value="Zn_ribbon_pln"/>
</dbReference>
<dbReference type="SMART" id="SM00271">
    <property type="entry name" value="DnaJ"/>
    <property type="match status" value="1"/>
</dbReference>
<evidence type="ECO:0000256" key="1">
    <source>
        <dbReference type="SAM" id="MobiDB-lite"/>
    </source>
</evidence>
<dbReference type="PROSITE" id="PS50076">
    <property type="entry name" value="DNAJ_2"/>
    <property type="match status" value="1"/>
</dbReference>
<dbReference type="PRINTS" id="PR00625">
    <property type="entry name" value="JDOMAIN"/>
</dbReference>
<dbReference type="PANTHER" id="PTHR44137">
    <property type="entry name" value="BNAC03G44070D PROTEIN"/>
    <property type="match status" value="1"/>
</dbReference>
<feature type="region of interest" description="Disordered" evidence="1">
    <location>
        <begin position="203"/>
        <end position="252"/>
    </location>
</feature>